<comment type="caution">
    <text evidence="2">The sequence shown here is derived from an EMBL/GenBank/DDBJ whole genome shotgun (WGS) entry which is preliminary data.</text>
</comment>
<dbReference type="SUPFAM" id="SSF51306">
    <property type="entry name" value="LexA/Signal peptidase"/>
    <property type="match status" value="1"/>
</dbReference>
<dbReference type="InterPro" id="IPR036286">
    <property type="entry name" value="LexA/Signal_pep-like_sf"/>
</dbReference>
<dbReference type="Gene3D" id="2.10.109.10">
    <property type="entry name" value="Umud Fragment, subunit A"/>
    <property type="match status" value="1"/>
</dbReference>
<dbReference type="InterPro" id="IPR039418">
    <property type="entry name" value="LexA-like"/>
</dbReference>
<feature type="domain" description="Peptidase S24/S26A/S26B/S26C" evidence="1">
    <location>
        <begin position="166"/>
        <end position="250"/>
    </location>
</feature>
<dbReference type="EMBL" id="BNAQ01000001">
    <property type="protein sequence ID" value="GHH09253.1"/>
    <property type="molecule type" value="Genomic_DNA"/>
</dbReference>
<accession>A0ABQ3L9C4</accession>
<name>A0ABQ3L9C4_9SPHN</name>
<organism evidence="2 3">
    <name type="scientific">Sphingomonas glacialis</name>
    <dbReference type="NCBI Taxonomy" id="658225"/>
    <lineage>
        <taxon>Bacteria</taxon>
        <taxon>Pseudomonadati</taxon>
        <taxon>Pseudomonadota</taxon>
        <taxon>Alphaproteobacteria</taxon>
        <taxon>Sphingomonadales</taxon>
        <taxon>Sphingomonadaceae</taxon>
        <taxon>Sphingomonas</taxon>
    </lineage>
</organism>
<dbReference type="RefSeq" id="WP_189675005.1">
    <property type="nucleotide sequence ID" value="NZ_BNAQ01000001.1"/>
</dbReference>
<reference evidence="3" key="1">
    <citation type="journal article" date="2019" name="Int. J. Syst. Evol. Microbiol.">
        <title>The Global Catalogue of Microorganisms (GCM) 10K type strain sequencing project: providing services to taxonomists for standard genome sequencing and annotation.</title>
        <authorList>
            <consortium name="The Broad Institute Genomics Platform"/>
            <consortium name="The Broad Institute Genome Sequencing Center for Infectious Disease"/>
            <person name="Wu L."/>
            <person name="Ma J."/>
        </authorList>
    </citation>
    <scope>NUCLEOTIDE SEQUENCE [LARGE SCALE GENOMIC DNA]</scope>
    <source>
        <strain evidence="3">CGMCC 1.8957</strain>
    </source>
</reference>
<dbReference type="Pfam" id="PF00717">
    <property type="entry name" value="Peptidase_S24"/>
    <property type="match status" value="1"/>
</dbReference>
<dbReference type="InterPro" id="IPR015927">
    <property type="entry name" value="Peptidase_S24_S26A/B/C"/>
</dbReference>
<proteinExistence type="predicted"/>
<evidence type="ECO:0000313" key="2">
    <source>
        <dbReference type="EMBL" id="GHH09253.1"/>
    </source>
</evidence>
<gene>
    <name evidence="2" type="ORF">GCM10008023_05680</name>
</gene>
<dbReference type="CDD" id="cd06529">
    <property type="entry name" value="S24_LexA-like"/>
    <property type="match status" value="1"/>
</dbReference>
<keyword evidence="3" id="KW-1185">Reference proteome</keyword>
<dbReference type="Proteomes" id="UP000652430">
    <property type="component" value="Unassembled WGS sequence"/>
</dbReference>
<protein>
    <recommendedName>
        <fullName evidence="1">Peptidase S24/S26A/S26B/S26C domain-containing protein</fullName>
    </recommendedName>
</protein>
<sequence>MLVHEGTVRTERTFVKGVDYVPEFCDNTYMSSTKTTGEALIALKERANLSLEQIAKAAKYRGKSSVQEYFKPEYESPLSANVAVKLATAFEGKGSPVITWDDVISLAGVSARPNARPVQFEGASEQRMNFDLPIYGTALGAEVIVEGEAIEQTTLNKSEIIGYAQRPVMLNGVSDAYGLHVQGSSMDPVYVDGSFIVAQRGRPLRIGDDVVVYLRPRDESDDGETARQVMVKRLVRRSAQFIELRQFNPDTTFRISMDDVLRTDRVMTLGDLLS</sequence>
<evidence type="ECO:0000313" key="3">
    <source>
        <dbReference type="Proteomes" id="UP000652430"/>
    </source>
</evidence>
<evidence type="ECO:0000259" key="1">
    <source>
        <dbReference type="Pfam" id="PF00717"/>
    </source>
</evidence>